<dbReference type="Pfam" id="PF17853">
    <property type="entry name" value="GGDEF_2"/>
    <property type="match status" value="1"/>
</dbReference>
<dbReference type="GO" id="GO:0043565">
    <property type="term" value="F:sequence-specific DNA binding"/>
    <property type="evidence" value="ECO:0007669"/>
    <property type="project" value="InterPro"/>
</dbReference>
<name>A0A6C0G2Z4_9BACL</name>
<dbReference type="Pfam" id="PF00072">
    <property type="entry name" value="Response_reg"/>
    <property type="match status" value="1"/>
</dbReference>
<dbReference type="Pfam" id="PF12833">
    <property type="entry name" value="HTH_18"/>
    <property type="match status" value="1"/>
</dbReference>
<evidence type="ECO:0000256" key="2">
    <source>
        <dbReference type="ARBA" id="ARBA00022490"/>
    </source>
</evidence>
<dbReference type="InterPro" id="IPR020449">
    <property type="entry name" value="Tscrpt_reg_AraC-type_HTH"/>
</dbReference>
<dbReference type="SUPFAM" id="SSF52172">
    <property type="entry name" value="CheY-like"/>
    <property type="match status" value="1"/>
</dbReference>
<comment type="subcellular location">
    <subcellularLocation>
        <location evidence="1">Cytoplasm</location>
    </subcellularLocation>
</comment>
<evidence type="ECO:0000256" key="4">
    <source>
        <dbReference type="ARBA" id="ARBA00023012"/>
    </source>
</evidence>
<evidence type="ECO:0000313" key="12">
    <source>
        <dbReference type="Proteomes" id="UP000476064"/>
    </source>
</evidence>
<dbReference type="PRINTS" id="PR00032">
    <property type="entry name" value="HTHARAC"/>
</dbReference>
<protein>
    <submittedName>
        <fullName evidence="11">Response regulator</fullName>
    </submittedName>
</protein>
<dbReference type="PROSITE" id="PS01124">
    <property type="entry name" value="HTH_ARAC_FAMILY_2"/>
    <property type="match status" value="1"/>
</dbReference>
<keyword evidence="4" id="KW-0902">Two-component regulatory system</keyword>
<dbReference type="SMART" id="SM00342">
    <property type="entry name" value="HTH_ARAC"/>
    <property type="match status" value="1"/>
</dbReference>
<dbReference type="InterPro" id="IPR001789">
    <property type="entry name" value="Sig_transdc_resp-reg_receiver"/>
</dbReference>
<sequence length="553" mass="62724">MLQVLIADDEWMFREYLRTALDWELYGFRICGEAKNGEEALELAKASPPDIALVDITMPFMDGLELTERLKAEYPAVSVVLITGHNEFDYARRALKLGVEDYILKPFSKDELTLTMLKLQERHLKQREEQTTLQHHLQLMRENVLVRLVSGELAEPHEGLKQLLASYQMTLDAPAYAVACIEIDEMDRKWSEVSERLLWKYAVTNILAEAMEASGGKPVLFNGPEGRIVCLYGIFEANGSRMPPDPNRSFAAAENALPRLEPFEKLCLLIKKYLHFSITIGVGGVYDCSVAGIRGSYGEALTALQNKFVLGSDRVIAYGRHLSGGTGSAQYPPELGDELQLLLRAQDEARIHAKLNELFVGIREQRLSIDYAYVICMSLVSICLGYVTEAGHPIEDCFGEHFFPYKEIRGLTSIDEVESWMKALFNKAAQYTRRYKKTRSSIIAQSAKSFIEERYIDSELNVDIVAQQSYINPSYLRAVFKKEIGMTVTDYITHVRMNRAKELIGEGNRKLSDIAEAIGYSDGSYFSKSFKKFFGWSPSEYENRMKTNETMRG</sequence>
<keyword evidence="3 8" id="KW-0597">Phosphoprotein</keyword>
<feature type="domain" description="Response regulatory" evidence="10">
    <location>
        <begin position="3"/>
        <end position="120"/>
    </location>
</feature>
<evidence type="ECO:0000256" key="5">
    <source>
        <dbReference type="ARBA" id="ARBA00023015"/>
    </source>
</evidence>
<dbReference type="SUPFAM" id="SSF46689">
    <property type="entry name" value="Homeodomain-like"/>
    <property type="match status" value="1"/>
</dbReference>
<dbReference type="PROSITE" id="PS00041">
    <property type="entry name" value="HTH_ARAC_FAMILY_1"/>
    <property type="match status" value="1"/>
</dbReference>
<dbReference type="InterPro" id="IPR051552">
    <property type="entry name" value="HptR"/>
</dbReference>
<dbReference type="GO" id="GO:0003700">
    <property type="term" value="F:DNA-binding transcription factor activity"/>
    <property type="evidence" value="ECO:0007669"/>
    <property type="project" value="InterPro"/>
</dbReference>
<dbReference type="GO" id="GO:0005737">
    <property type="term" value="C:cytoplasm"/>
    <property type="evidence" value="ECO:0007669"/>
    <property type="project" value="UniProtKB-SubCell"/>
</dbReference>
<dbReference type="AlphaFoldDB" id="A0A6C0G2Z4"/>
<reference evidence="11 12" key="1">
    <citation type="submission" date="2020-01" db="EMBL/GenBank/DDBJ databases">
        <title>Paenibacillus sp. nov., isolated from tomato rhizosphere.</title>
        <authorList>
            <person name="Weon H.-Y."/>
            <person name="Lee S.A."/>
        </authorList>
    </citation>
    <scope>NUCLEOTIDE SEQUENCE [LARGE SCALE GENOMIC DNA]</scope>
    <source>
        <strain evidence="11 12">12200R-189</strain>
    </source>
</reference>
<dbReference type="PROSITE" id="PS50110">
    <property type="entry name" value="RESPONSE_REGULATORY"/>
    <property type="match status" value="1"/>
</dbReference>
<evidence type="ECO:0000256" key="3">
    <source>
        <dbReference type="ARBA" id="ARBA00022553"/>
    </source>
</evidence>
<dbReference type="Proteomes" id="UP000476064">
    <property type="component" value="Chromosome"/>
</dbReference>
<keyword evidence="12" id="KW-1185">Reference proteome</keyword>
<evidence type="ECO:0000256" key="6">
    <source>
        <dbReference type="ARBA" id="ARBA00023125"/>
    </source>
</evidence>
<dbReference type="CDD" id="cd17536">
    <property type="entry name" value="REC_YesN-like"/>
    <property type="match status" value="1"/>
</dbReference>
<dbReference type="PANTHER" id="PTHR42713">
    <property type="entry name" value="HISTIDINE KINASE-RELATED"/>
    <property type="match status" value="1"/>
</dbReference>
<dbReference type="InterPro" id="IPR018062">
    <property type="entry name" value="HTH_AraC-typ_CS"/>
</dbReference>
<keyword evidence="7" id="KW-0804">Transcription</keyword>
<dbReference type="SMART" id="SM00448">
    <property type="entry name" value="REC"/>
    <property type="match status" value="1"/>
</dbReference>
<dbReference type="InterPro" id="IPR009057">
    <property type="entry name" value="Homeodomain-like_sf"/>
</dbReference>
<evidence type="ECO:0000259" key="9">
    <source>
        <dbReference type="PROSITE" id="PS01124"/>
    </source>
</evidence>
<evidence type="ECO:0000256" key="7">
    <source>
        <dbReference type="ARBA" id="ARBA00023163"/>
    </source>
</evidence>
<dbReference type="EMBL" id="CP048209">
    <property type="protein sequence ID" value="QHT62343.1"/>
    <property type="molecule type" value="Genomic_DNA"/>
</dbReference>
<dbReference type="PANTHER" id="PTHR42713:SF3">
    <property type="entry name" value="TRANSCRIPTIONAL REGULATORY PROTEIN HPTR"/>
    <property type="match status" value="1"/>
</dbReference>
<gene>
    <name evidence="11" type="ORF">GXP70_21750</name>
</gene>
<dbReference type="RefSeq" id="WP_162358776.1">
    <property type="nucleotide sequence ID" value="NZ_CP048209.1"/>
</dbReference>
<evidence type="ECO:0000259" key="10">
    <source>
        <dbReference type="PROSITE" id="PS50110"/>
    </source>
</evidence>
<evidence type="ECO:0000256" key="1">
    <source>
        <dbReference type="ARBA" id="ARBA00004496"/>
    </source>
</evidence>
<keyword evidence="6" id="KW-0238">DNA-binding</keyword>
<feature type="domain" description="HTH araC/xylS-type" evidence="9">
    <location>
        <begin position="445"/>
        <end position="544"/>
    </location>
</feature>
<dbReference type="Gene3D" id="1.10.10.60">
    <property type="entry name" value="Homeodomain-like"/>
    <property type="match status" value="2"/>
</dbReference>
<keyword evidence="5" id="KW-0805">Transcription regulation</keyword>
<keyword evidence="2" id="KW-0963">Cytoplasm</keyword>
<proteinExistence type="predicted"/>
<dbReference type="KEGG" id="plyc:GXP70_21750"/>
<evidence type="ECO:0000313" key="11">
    <source>
        <dbReference type="EMBL" id="QHT62343.1"/>
    </source>
</evidence>
<dbReference type="InterPro" id="IPR011006">
    <property type="entry name" value="CheY-like_superfamily"/>
</dbReference>
<dbReference type="InterPro" id="IPR018060">
    <property type="entry name" value="HTH_AraC"/>
</dbReference>
<accession>A0A6C0G2Z4</accession>
<dbReference type="InterPro" id="IPR041522">
    <property type="entry name" value="CdaR_GGDEF"/>
</dbReference>
<feature type="modified residue" description="4-aspartylphosphate" evidence="8">
    <location>
        <position position="55"/>
    </location>
</feature>
<dbReference type="GO" id="GO:0000160">
    <property type="term" value="P:phosphorelay signal transduction system"/>
    <property type="evidence" value="ECO:0007669"/>
    <property type="project" value="UniProtKB-KW"/>
</dbReference>
<dbReference type="Gene3D" id="3.40.50.2300">
    <property type="match status" value="1"/>
</dbReference>
<organism evidence="11 12">
    <name type="scientific">Paenibacillus lycopersici</name>
    <dbReference type="NCBI Taxonomy" id="2704462"/>
    <lineage>
        <taxon>Bacteria</taxon>
        <taxon>Bacillati</taxon>
        <taxon>Bacillota</taxon>
        <taxon>Bacilli</taxon>
        <taxon>Bacillales</taxon>
        <taxon>Paenibacillaceae</taxon>
        <taxon>Paenibacillus</taxon>
    </lineage>
</organism>
<evidence type="ECO:0000256" key="8">
    <source>
        <dbReference type="PROSITE-ProRule" id="PRU00169"/>
    </source>
</evidence>